<dbReference type="KEGG" id="abas:ACPOL_1472"/>
<reference evidence="10 11" key="1">
    <citation type="journal article" date="2018" name="Front. Microbiol.">
        <title>Hydrolytic Capabilities as a Key to Environmental Success: Chitinolytic and Cellulolytic Acidobacteria From Acidic Sub-arctic Soils and Boreal Peatlands.</title>
        <authorList>
            <person name="Belova S.E."/>
            <person name="Ravin N.V."/>
            <person name="Pankratov T.A."/>
            <person name="Rakitin A.L."/>
            <person name="Ivanova A.A."/>
            <person name="Beletsky A.V."/>
            <person name="Mardanov A.V."/>
            <person name="Sinninghe Damste J.S."/>
            <person name="Dedysh S.N."/>
        </authorList>
    </citation>
    <scope>NUCLEOTIDE SEQUENCE [LARGE SCALE GENOMIC DNA]</scope>
    <source>
        <strain evidence="10 11">SBC82</strain>
    </source>
</reference>
<proteinExistence type="inferred from homology"/>
<evidence type="ECO:0000256" key="1">
    <source>
        <dbReference type="ARBA" id="ARBA00004370"/>
    </source>
</evidence>
<comment type="subunit">
    <text evidence="9">Component of the Sec protein translocase complex. Heterotrimer consisting of SecY, SecE and SecG subunits. The heterotrimers can form oligomers, although 1 heterotrimer is thought to be able to translocate proteins. Interacts with the ribosome. Interacts with SecDF, and other proteins may be involved. Interacts with SecA.</text>
</comment>
<keyword evidence="5 9" id="KW-0653">Protein transport</keyword>
<evidence type="ECO:0000256" key="6">
    <source>
        <dbReference type="ARBA" id="ARBA00022989"/>
    </source>
</evidence>
<evidence type="ECO:0000256" key="2">
    <source>
        <dbReference type="ARBA" id="ARBA00022448"/>
    </source>
</evidence>
<keyword evidence="4 9" id="KW-0812">Transmembrane</keyword>
<sequence length="115" mass="12583">MWFAEADHQALDKEFMAKALAPANDDLSSKPQGKLTNTASPVPGQVAGNIQKMRDFLQDVRGEMRKVVTPSRAEVQSTTIVVLVTVFAFAGYFYLVDSILGRGIQAVLHWMGASQ</sequence>
<evidence type="ECO:0000313" key="11">
    <source>
        <dbReference type="Proteomes" id="UP000253606"/>
    </source>
</evidence>
<dbReference type="InterPro" id="IPR001901">
    <property type="entry name" value="Translocase_SecE/Sec61-g"/>
</dbReference>
<dbReference type="AlphaFoldDB" id="A0A2Z5FVC6"/>
<comment type="similarity">
    <text evidence="9">Belongs to the SecE/SEC61-gamma family.</text>
</comment>
<dbReference type="GO" id="GO:0065002">
    <property type="term" value="P:intracellular protein transmembrane transport"/>
    <property type="evidence" value="ECO:0007669"/>
    <property type="project" value="UniProtKB-UniRule"/>
</dbReference>
<comment type="subcellular location">
    <subcellularLocation>
        <location evidence="9">Cell membrane</location>
        <topology evidence="9">Single-pass membrane protein</topology>
    </subcellularLocation>
    <subcellularLocation>
        <location evidence="1">Membrane</location>
    </subcellularLocation>
</comment>
<dbReference type="NCBIfam" id="TIGR00964">
    <property type="entry name" value="secE_bact"/>
    <property type="match status" value="1"/>
</dbReference>
<dbReference type="GO" id="GO:0006605">
    <property type="term" value="P:protein targeting"/>
    <property type="evidence" value="ECO:0007669"/>
    <property type="project" value="UniProtKB-UniRule"/>
</dbReference>
<dbReference type="GO" id="GO:0009306">
    <property type="term" value="P:protein secretion"/>
    <property type="evidence" value="ECO:0007669"/>
    <property type="project" value="UniProtKB-UniRule"/>
</dbReference>
<dbReference type="InterPro" id="IPR038379">
    <property type="entry name" value="SecE_sf"/>
</dbReference>
<keyword evidence="8 9" id="KW-0472">Membrane</keyword>
<dbReference type="RefSeq" id="WP_236657283.1">
    <property type="nucleotide sequence ID" value="NZ_CP030840.1"/>
</dbReference>
<dbReference type="HAMAP" id="MF_00422">
    <property type="entry name" value="SecE"/>
    <property type="match status" value="1"/>
</dbReference>
<comment type="function">
    <text evidence="9">Essential subunit of the Sec protein translocation channel SecYEG. Clamps together the 2 halves of SecY. May contact the channel plug during translocation.</text>
</comment>
<protein>
    <recommendedName>
        <fullName evidence="9">Protein translocase subunit SecE</fullName>
    </recommendedName>
</protein>
<gene>
    <name evidence="9" type="primary">secE</name>
    <name evidence="10" type="ORF">ACPOL_1472</name>
</gene>
<keyword evidence="6 9" id="KW-1133">Transmembrane helix</keyword>
<keyword evidence="2 9" id="KW-0813">Transport</keyword>
<keyword evidence="3 9" id="KW-1003">Cell membrane</keyword>
<dbReference type="Gene3D" id="1.20.5.1030">
    <property type="entry name" value="Preprotein translocase secy subunit"/>
    <property type="match status" value="1"/>
</dbReference>
<dbReference type="GO" id="GO:0005886">
    <property type="term" value="C:plasma membrane"/>
    <property type="evidence" value="ECO:0007669"/>
    <property type="project" value="UniProtKB-SubCell"/>
</dbReference>
<keyword evidence="7 9" id="KW-0811">Translocation</keyword>
<keyword evidence="11" id="KW-1185">Reference proteome</keyword>
<dbReference type="InterPro" id="IPR005807">
    <property type="entry name" value="SecE_bac"/>
</dbReference>
<dbReference type="PANTHER" id="PTHR33910:SF1">
    <property type="entry name" value="PROTEIN TRANSLOCASE SUBUNIT SECE"/>
    <property type="match status" value="1"/>
</dbReference>
<dbReference type="GO" id="GO:0043952">
    <property type="term" value="P:protein transport by the Sec complex"/>
    <property type="evidence" value="ECO:0007669"/>
    <property type="project" value="UniProtKB-UniRule"/>
</dbReference>
<evidence type="ECO:0000256" key="8">
    <source>
        <dbReference type="ARBA" id="ARBA00023136"/>
    </source>
</evidence>
<evidence type="ECO:0000256" key="5">
    <source>
        <dbReference type="ARBA" id="ARBA00022927"/>
    </source>
</evidence>
<feature type="transmembrane region" description="Helical" evidence="9">
    <location>
        <begin position="75"/>
        <end position="95"/>
    </location>
</feature>
<evidence type="ECO:0000256" key="7">
    <source>
        <dbReference type="ARBA" id="ARBA00023010"/>
    </source>
</evidence>
<accession>A0A2Z5FVC6</accession>
<name>A0A2Z5FVC6_9BACT</name>
<evidence type="ECO:0000256" key="3">
    <source>
        <dbReference type="ARBA" id="ARBA00022475"/>
    </source>
</evidence>
<dbReference type="PANTHER" id="PTHR33910">
    <property type="entry name" value="PROTEIN TRANSLOCASE SUBUNIT SECE"/>
    <property type="match status" value="1"/>
</dbReference>
<dbReference type="EMBL" id="CP030840">
    <property type="protein sequence ID" value="AXC10818.1"/>
    <property type="molecule type" value="Genomic_DNA"/>
</dbReference>
<dbReference type="Proteomes" id="UP000253606">
    <property type="component" value="Chromosome"/>
</dbReference>
<evidence type="ECO:0000313" key="10">
    <source>
        <dbReference type="EMBL" id="AXC10818.1"/>
    </source>
</evidence>
<evidence type="ECO:0000256" key="9">
    <source>
        <dbReference type="HAMAP-Rule" id="MF_00422"/>
    </source>
</evidence>
<evidence type="ECO:0000256" key="4">
    <source>
        <dbReference type="ARBA" id="ARBA00022692"/>
    </source>
</evidence>
<dbReference type="GO" id="GO:0008320">
    <property type="term" value="F:protein transmembrane transporter activity"/>
    <property type="evidence" value="ECO:0007669"/>
    <property type="project" value="UniProtKB-UniRule"/>
</dbReference>
<dbReference type="Pfam" id="PF00584">
    <property type="entry name" value="SecE"/>
    <property type="match status" value="1"/>
</dbReference>
<organism evidence="10 11">
    <name type="scientific">Acidisarcina polymorpha</name>
    <dbReference type="NCBI Taxonomy" id="2211140"/>
    <lineage>
        <taxon>Bacteria</taxon>
        <taxon>Pseudomonadati</taxon>
        <taxon>Acidobacteriota</taxon>
        <taxon>Terriglobia</taxon>
        <taxon>Terriglobales</taxon>
        <taxon>Acidobacteriaceae</taxon>
        <taxon>Acidisarcina</taxon>
    </lineage>
</organism>